<name>A0A119CU97_THIDE</name>
<dbReference type="Proteomes" id="UP000064243">
    <property type="component" value="Unassembled WGS sequence"/>
</dbReference>
<evidence type="ECO:0000313" key="3">
    <source>
        <dbReference type="Proteomes" id="UP000064243"/>
    </source>
</evidence>
<sequence>MARNYWAGAGAASAGAASAGAASAGAASAGAASAGAASIGAGASAAGASAGAAASSFWPQAVTERASRAARRTEYFILFPLNYNIETHTRSAWDV</sequence>
<accession>A0A119CU97</accession>
<dbReference type="EMBL" id="LDUG01000048">
    <property type="protein sequence ID" value="KVW93359.1"/>
    <property type="molecule type" value="Genomic_DNA"/>
</dbReference>
<comment type="caution">
    <text evidence="2">The sequence shown here is derived from an EMBL/GenBank/DDBJ whole genome shotgun (WGS) entry which is preliminary data.</text>
</comment>
<protein>
    <submittedName>
        <fullName evidence="2">Uncharacterized protein</fullName>
    </submittedName>
</protein>
<feature type="chain" id="PRO_5007161796" evidence="1">
    <location>
        <begin position="22"/>
        <end position="95"/>
    </location>
</feature>
<organism evidence="2 3">
    <name type="scientific">Thiobacillus denitrificans</name>
    <dbReference type="NCBI Taxonomy" id="36861"/>
    <lineage>
        <taxon>Bacteria</taxon>
        <taxon>Pseudomonadati</taxon>
        <taxon>Pseudomonadota</taxon>
        <taxon>Betaproteobacteria</taxon>
        <taxon>Nitrosomonadales</taxon>
        <taxon>Thiobacillaceae</taxon>
        <taxon>Thiobacillus</taxon>
    </lineage>
</organism>
<evidence type="ECO:0000313" key="2">
    <source>
        <dbReference type="EMBL" id="KVW93359.1"/>
    </source>
</evidence>
<dbReference type="AlphaFoldDB" id="A0A119CU97"/>
<reference evidence="2 3" key="1">
    <citation type="journal article" date="2015" name="Appl. Environ. Microbiol.">
        <title>Aerobic and Anaerobic Thiosulfate Oxidation by a Cold-Adapted, Subglacial Chemoautotroph.</title>
        <authorList>
            <person name="Harrold Z.R."/>
            <person name="Skidmore M.L."/>
            <person name="Hamilton T.L."/>
            <person name="Desch L."/>
            <person name="Amada K."/>
            <person name="van Gelder W."/>
            <person name="Glover K."/>
            <person name="Roden E.E."/>
            <person name="Boyd E.S."/>
        </authorList>
    </citation>
    <scope>NUCLEOTIDE SEQUENCE [LARGE SCALE GENOMIC DNA]</scope>
    <source>
        <strain evidence="2 3">RG</strain>
    </source>
</reference>
<dbReference type="PATRIC" id="fig|36861.3.peg.2748"/>
<proteinExistence type="predicted"/>
<gene>
    <name evidence="2" type="ORF">ABW22_14625</name>
</gene>
<evidence type="ECO:0000256" key="1">
    <source>
        <dbReference type="SAM" id="SignalP"/>
    </source>
</evidence>
<keyword evidence="1" id="KW-0732">Signal</keyword>
<feature type="signal peptide" evidence="1">
    <location>
        <begin position="1"/>
        <end position="21"/>
    </location>
</feature>
<keyword evidence="3" id="KW-1185">Reference proteome</keyword>